<name>A0A6H5HNU6_9HEMI</name>
<gene>
    <name evidence="1" type="ORF">NTEN_LOCUS23714</name>
</gene>
<organism evidence="1 2">
    <name type="scientific">Nesidiocoris tenuis</name>
    <dbReference type="NCBI Taxonomy" id="355587"/>
    <lineage>
        <taxon>Eukaryota</taxon>
        <taxon>Metazoa</taxon>
        <taxon>Ecdysozoa</taxon>
        <taxon>Arthropoda</taxon>
        <taxon>Hexapoda</taxon>
        <taxon>Insecta</taxon>
        <taxon>Pterygota</taxon>
        <taxon>Neoptera</taxon>
        <taxon>Paraneoptera</taxon>
        <taxon>Hemiptera</taxon>
        <taxon>Heteroptera</taxon>
        <taxon>Panheteroptera</taxon>
        <taxon>Cimicomorpha</taxon>
        <taxon>Miridae</taxon>
        <taxon>Dicyphina</taxon>
        <taxon>Nesidiocoris</taxon>
    </lineage>
</organism>
<proteinExistence type="predicted"/>
<evidence type="ECO:0000313" key="1">
    <source>
        <dbReference type="EMBL" id="CAB0020107.1"/>
    </source>
</evidence>
<sequence length="55" mass="6527">MKISQTPQEGLWQVSWRPLRRLVEANGTFHNDLWDAEWRPMRCFTEPSETPHGGF</sequence>
<evidence type="ECO:0000313" key="2">
    <source>
        <dbReference type="Proteomes" id="UP000479000"/>
    </source>
</evidence>
<dbReference type="EMBL" id="CADCXU010034974">
    <property type="protein sequence ID" value="CAB0020107.1"/>
    <property type="molecule type" value="Genomic_DNA"/>
</dbReference>
<reference evidence="1 2" key="1">
    <citation type="submission" date="2020-02" db="EMBL/GenBank/DDBJ databases">
        <authorList>
            <person name="Ferguson B K."/>
        </authorList>
    </citation>
    <scope>NUCLEOTIDE SEQUENCE [LARGE SCALE GENOMIC DNA]</scope>
</reference>
<keyword evidence="2" id="KW-1185">Reference proteome</keyword>
<dbReference type="Proteomes" id="UP000479000">
    <property type="component" value="Unassembled WGS sequence"/>
</dbReference>
<dbReference type="AlphaFoldDB" id="A0A6H5HNU6"/>
<protein>
    <submittedName>
        <fullName evidence="1">Uncharacterized protein</fullName>
    </submittedName>
</protein>
<accession>A0A6H5HNU6</accession>